<dbReference type="VEuPathDB" id="VectorBase:LDEU002693"/>
<protein>
    <recommendedName>
        <fullName evidence="1">Ig-like domain-containing protein</fullName>
    </recommendedName>
</protein>
<gene>
    <name evidence="2" type="ORF">B4U80_07630</name>
</gene>
<dbReference type="Pfam" id="PF07686">
    <property type="entry name" value="V-set"/>
    <property type="match status" value="1"/>
</dbReference>
<keyword evidence="3" id="KW-1185">Reference proteome</keyword>
<accession>A0A443SPA5</accession>
<reference evidence="2 3" key="1">
    <citation type="journal article" date="2018" name="Gigascience">
        <title>Genomes of trombidid mites reveal novel predicted allergens and laterally-transferred genes associated with secondary metabolism.</title>
        <authorList>
            <person name="Dong X."/>
            <person name="Chaisiri K."/>
            <person name="Xia D."/>
            <person name="Armstrong S.D."/>
            <person name="Fang Y."/>
            <person name="Donnelly M.J."/>
            <person name="Kadowaki T."/>
            <person name="McGarry J.W."/>
            <person name="Darby A.C."/>
            <person name="Makepeace B.L."/>
        </authorList>
    </citation>
    <scope>NUCLEOTIDE SEQUENCE [LARGE SCALE GENOMIC DNA]</scope>
    <source>
        <strain evidence="2">UoL-UT</strain>
    </source>
</reference>
<dbReference type="STRING" id="299467.A0A443SPA5"/>
<proteinExistence type="predicted"/>
<dbReference type="EMBL" id="NCKV01000956">
    <property type="protein sequence ID" value="RWS29347.1"/>
    <property type="molecule type" value="Genomic_DNA"/>
</dbReference>
<dbReference type="SUPFAM" id="SSF48726">
    <property type="entry name" value="Immunoglobulin"/>
    <property type="match status" value="1"/>
</dbReference>
<name>A0A443SPA5_9ACAR</name>
<dbReference type="InterPro" id="IPR013106">
    <property type="entry name" value="Ig_V-set"/>
</dbReference>
<dbReference type="InterPro" id="IPR036179">
    <property type="entry name" value="Ig-like_dom_sf"/>
</dbReference>
<dbReference type="PROSITE" id="PS50835">
    <property type="entry name" value="IG_LIKE"/>
    <property type="match status" value="1"/>
</dbReference>
<organism evidence="2 3">
    <name type="scientific">Leptotrombidium deliense</name>
    <dbReference type="NCBI Taxonomy" id="299467"/>
    <lineage>
        <taxon>Eukaryota</taxon>
        <taxon>Metazoa</taxon>
        <taxon>Ecdysozoa</taxon>
        <taxon>Arthropoda</taxon>
        <taxon>Chelicerata</taxon>
        <taxon>Arachnida</taxon>
        <taxon>Acari</taxon>
        <taxon>Acariformes</taxon>
        <taxon>Trombidiformes</taxon>
        <taxon>Prostigmata</taxon>
        <taxon>Anystina</taxon>
        <taxon>Parasitengona</taxon>
        <taxon>Trombiculoidea</taxon>
        <taxon>Trombiculidae</taxon>
        <taxon>Leptotrombidium</taxon>
    </lineage>
</organism>
<dbReference type="Gene3D" id="2.60.40.10">
    <property type="entry name" value="Immunoglobulins"/>
    <property type="match status" value="1"/>
</dbReference>
<evidence type="ECO:0000259" key="1">
    <source>
        <dbReference type="PROSITE" id="PS50835"/>
    </source>
</evidence>
<evidence type="ECO:0000313" key="3">
    <source>
        <dbReference type="Proteomes" id="UP000288716"/>
    </source>
</evidence>
<dbReference type="Proteomes" id="UP000288716">
    <property type="component" value="Unassembled WGS sequence"/>
</dbReference>
<comment type="caution">
    <text evidence="2">The sequence shown here is derived from an EMBL/GenBank/DDBJ whole genome shotgun (WGS) entry which is preliminary data.</text>
</comment>
<feature type="domain" description="Ig-like" evidence="1">
    <location>
        <begin position="41"/>
        <end position="144"/>
    </location>
</feature>
<dbReference type="OrthoDB" id="6514442at2759"/>
<sequence length="147" mass="16529">MHSTFLLKLKESSLFVPYSASKVTRIRLFDGRLHQIANFIGETASLPCEVDFSGCGKIYFITWSKNVSNEWQRVYLYSESYQMALGEFAIGGRGIRLDASNMSTTGMSYLKIDSLSVADEGTFKCDVTYVHGKCPSLTYTRLYTLGK</sequence>
<evidence type="ECO:0000313" key="2">
    <source>
        <dbReference type="EMBL" id="RWS29347.1"/>
    </source>
</evidence>
<dbReference type="InterPro" id="IPR013783">
    <property type="entry name" value="Ig-like_fold"/>
</dbReference>
<dbReference type="AlphaFoldDB" id="A0A443SPA5"/>
<dbReference type="InterPro" id="IPR007110">
    <property type="entry name" value="Ig-like_dom"/>
</dbReference>